<dbReference type="AlphaFoldDB" id="A0A0C3EIS5"/>
<keyword evidence="1" id="KW-1133">Transmembrane helix</keyword>
<evidence type="ECO:0000259" key="2">
    <source>
        <dbReference type="Pfam" id="PF10785"/>
    </source>
</evidence>
<name>A0A0C3EIS5_9AGAM</name>
<dbReference type="EMBL" id="KN822010">
    <property type="protein sequence ID" value="KIM68119.1"/>
    <property type="molecule type" value="Genomic_DNA"/>
</dbReference>
<gene>
    <name evidence="4" type="ORF">SCLCIDRAFT_1005670</name>
</gene>
<dbReference type="STRING" id="1036808.A0A0C3EIS5"/>
<evidence type="ECO:0000256" key="1">
    <source>
        <dbReference type="SAM" id="Phobius"/>
    </source>
</evidence>
<dbReference type="InterPro" id="IPR053229">
    <property type="entry name" value="NADH-Q_oxidrdct_subunit"/>
</dbReference>
<feature type="transmembrane region" description="Helical" evidence="1">
    <location>
        <begin position="31"/>
        <end position="49"/>
    </location>
</feature>
<dbReference type="PANTHER" id="PTHR34062:SF1">
    <property type="entry name" value="NADH-UBIQUINONE OXIDOREDUCTASE 21KDA SUBUNIT N-TERMINAL DOMAIN-CONTAINING PROTEIN"/>
    <property type="match status" value="1"/>
</dbReference>
<protein>
    <recommendedName>
        <fullName evidence="6">NADH-ubiquinone oxidoreductase 21kDa subunit N-terminal domain-containing protein</fullName>
    </recommendedName>
</protein>
<accession>A0A0C3EIS5</accession>
<evidence type="ECO:0000259" key="3">
    <source>
        <dbReference type="Pfam" id="PF12853"/>
    </source>
</evidence>
<dbReference type="Pfam" id="PF12853">
    <property type="entry name" value="NADH_u_ox_C"/>
    <property type="match status" value="1"/>
</dbReference>
<dbReference type="InParanoid" id="A0A0C3EIS5"/>
<dbReference type="Proteomes" id="UP000053989">
    <property type="component" value="Unassembled WGS sequence"/>
</dbReference>
<keyword evidence="5" id="KW-1185">Reference proteome</keyword>
<dbReference type="InterPro" id="IPR019721">
    <property type="entry name" value="NADH-UbQ_OxRdtase_su21_N"/>
</dbReference>
<dbReference type="HOGENOM" id="CLU_087364_0_0_1"/>
<sequence>MPDKTVKTPYTVIDADPHFSRVVRYFRPSDYATWTAGAAAFPSLLYLWNMADPLHNVRHRTVLRLGGLLGFVGGFLMAYQNSSARFWGWAENKREEEMDLAELRQRLAEGKPLYPESTQPGWIQDVAYRNSVWSQLKFQAFPMFNFVNHQHHGTDPAKYAAKEKDSSE</sequence>
<dbReference type="InterPro" id="IPR024549">
    <property type="entry name" value="NADH-UbQ_OxRdtase_su21_C_fun"/>
</dbReference>
<keyword evidence="1" id="KW-0812">Transmembrane</keyword>
<feature type="domain" description="NADH-ubiquinone oxidoreductase 21kDa subunit C-terminal fungi" evidence="3">
    <location>
        <begin position="102"/>
        <end position="162"/>
    </location>
</feature>
<organism evidence="4 5">
    <name type="scientific">Scleroderma citrinum Foug A</name>
    <dbReference type="NCBI Taxonomy" id="1036808"/>
    <lineage>
        <taxon>Eukaryota</taxon>
        <taxon>Fungi</taxon>
        <taxon>Dikarya</taxon>
        <taxon>Basidiomycota</taxon>
        <taxon>Agaricomycotina</taxon>
        <taxon>Agaricomycetes</taxon>
        <taxon>Agaricomycetidae</taxon>
        <taxon>Boletales</taxon>
        <taxon>Sclerodermatineae</taxon>
        <taxon>Sclerodermataceae</taxon>
        <taxon>Scleroderma</taxon>
    </lineage>
</organism>
<evidence type="ECO:0000313" key="5">
    <source>
        <dbReference type="Proteomes" id="UP000053989"/>
    </source>
</evidence>
<reference evidence="4 5" key="1">
    <citation type="submission" date="2014-04" db="EMBL/GenBank/DDBJ databases">
        <authorList>
            <consortium name="DOE Joint Genome Institute"/>
            <person name="Kuo A."/>
            <person name="Kohler A."/>
            <person name="Nagy L.G."/>
            <person name="Floudas D."/>
            <person name="Copeland A."/>
            <person name="Barry K.W."/>
            <person name="Cichocki N."/>
            <person name="Veneault-Fourrey C."/>
            <person name="LaButti K."/>
            <person name="Lindquist E.A."/>
            <person name="Lipzen A."/>
            <person name="Lundell T."/>
            <person name="Morin E."/>
            <person name="Murat C."/>
            <person name="Sun H."/>
            <person name="Tunlid A."/>
            <person name="Henrissat B."/>
            <person name="Grigoriev I.V."/>
            <person name="Hibbett D.S."/>
            <person name="Martin F."/>
            <person name="Nordberg H.P."/>
            <person name="Cantor M.N."/>
            <person name="Hua S.X."/>
        </authorList>
    </citation>
    <scope>NUCLEOTIDE SEQUENCE [LARGE SCALE GENOMIC DNA]</scope>
    <source>
        <strain evidence="4 5">Foug A</strain>
    </source>
</reference>
<evidence type="ECO:0000313" key="4">
    <source>
        <dbReference type="EMBL" id="KIM68119.1"/>
    </source>
</evidence>
<dbReference type="OrthoDB" id="196140at2759"/>
<dbReference type="Pfam" id="PF10785">
    <property type="entry name" value="NADH-u_ox-rdase"/>
    <property type="match status" value="1"/>
</dbReference>
<evidence type="ECO:0008006" key="6">
    <source>
        <dbReference type="Google" id="ProtNLM"/>
    </source>
</evidence>
<reference evidence="5" key="2">
    <citation type="submission" date="2015-01" db="EMBL/GenBank/DDBJ databases">
        <title>Evolutionary Origins and Diversification of the Mycorrhizal Mutualists.</title>
        <authorList>
            <consortium name="DOE Joint Genome Institute"/>
            <consortium name="Mycorrhizal Genomics Consortium"/>
            <person name="Kohler A."/>
            <person name="Kuo A."/>
            <person name="Nagy L.G."/>
            <person name="Floudas D."/>
            <person name="Copeland A."/>
            <person name="Barry K.W."/>
            <person name="Cichocki N."/>
            <person name="Veneault-Fourrey C."/>
            <person name="LaButti K."/>
            <person name="Lindquist E.A."/>
            <person name="Lipzen A."/>
            <person name="Lundell T."/>
            <person name="Morin E."/>
            <person name="Murat C."/>
            <person name="Riley R."/>
            <person name="Ohm R."/>
            <person name="Sun H."/>
            <person name="Tunlid A."/>
            <person name="Henrissat B."/>
            <person name="Grigoriev I.V."/>
            <person name="Hibbett D.S."/>
            <person name="Martin F."/>
        </authorList>
    </citation>
    <scope>NUCLEOTIDE SEQUENCE [LARGE SCALE GENOMIC DNA]</scope>
    <source>
        <strain evidence="5">Foug A</strain>
    </source>
</reference>
<feature type="domain" description="NADH-ubiquinone oxidoreductase 21kDa subunit N-terminal" evidence="2">
    <location>
        <begin position="8"/>
        <end position="91"/>
    </location>
</feature>
<keyword evidence="1" id="KW-0472">Membrane</keyword>
<dbReference type="PANTHER" id="PTHR34062">
    <property type="entry name" value="OXIDOREDUCTASE 21 KDA SUBUNIT, PUTATIVE (AFU_ORTHOLOGUE AFUA_4G04750)-RELATED"/>
    <property type="match status" value="1"/>
</dbReference>
<proteinExistence type="predicted"/>
<feature type="transmembrane region" description="Helical" evidence="1">
    <location>
        <begin position="61"/>
        <end position="79"/>
    </location>
</feature>